<dbReference type="RefSeq" id="WP_188158513.1">
    <property type="nucleotide sequence ID" value="NZ_BMGH01000001.1"/>
</dbReference>
<reference evidence="2" key="2">
    <citation type="submission" date="2020-09" db="EMBL/GenBank/DDBJ databases">
        <authorList>
            <person name="Sun Q."/>
            <person name="Zhou Y."/>
        </authorList>
    </citation>
    <scope>NUCLEOTIDE SEQUENCE</scope>
    <source>
        <strain evidence="2">CGMCC 1.12921</strain>
    </source>
</reference>
<evidence type="ECO:0000313" key="2">
    <source>
        <dbReference type="EMBL" id="GGD11582.1"/>
    </source>
</evidence>
<dbReference type="SUPFAM" id="SSF50370">
    <property type="entry name" value="Ricin B-like lectins"/>
    <property type="match status" value="1"/>
</dbReference>
<reference evidence="2" key="1">
    <citation type="journal article" date="2014" name="Int. J. Syst. Evol. Microbiol.">
        <title>Complete genome sequence of Corynebacterium casei LMG S-19264T (=DSM 44701T), isolated from a smear-ripened cheese.</title>
        <authorList>
            <consortium name="US DOE Joint Genome Institute (JGI-PGF)"/>
            <person name="Walter F."/>
            <person name="Albersmeier A."/>
            <person name="Kalinowski J."/>
            <person name="Ruckert C."/>
        </authorList>
    </citation>
    <scope>NUCLEOTIDE SEQUENCE</scope>
    <source>
        <strain evidence="2">CGMCC 1.12921</strain>
    </source>
</reference>
<keyword evidence="1" id="KW-0732">Signal</keyword>
<dbReference type="Proteomes" id="UP000613582">
    <property type="component" value="Unassembled WGS sequence"/>
</dbReference>
<dbReference type="AlphaFoldDB" id="A0A8J2V6Z1"/>
<accession>A0A8J2V6Z1</accession>
<sequence length="646" mass="71192">MKKSIRLSVGAGIAALLAGPAMAQDPRLENVLPDSPFATVLGGTHSETDTYSSSGSSWWLNWGEDHVFQHRLSHDNSDNSKDWDIRIGKGGQVYSFISQSGEIMPPQYRGTSEGPAGHAKEWAPWIDEVWQTVAVNTTLNNTFKPIGYPYFMHGSGVYLKDNSYLTEPFYNPALVNGTITESNSYVTAHWMNQAHIPSYHPSHAISYYKYRDVGDGIIEVTAAVYNFSDNELNFFNFPWGGARTSEFGEYQIMQSGSLVSKTSGGFADPYSYADSDGWVLFTDKNSSDGNTLGLVFGGDKSPRPSWQPAPSLMRIGFAGGTSGGTNDTNWRNYMVAEGIRRINLPVGKGAWVRYYFVVGDRVDVLAAIEDNDLAAKTDYGLLDFSETDADLIAWYGDEDGPVSTDSSAGDLQFRLYAQPVNDSVPLFRVEAPTGESFITTNPYTLTEPYGVDEILRPYDGTADGWELLGYAMPAGSASTPPSGYVYQALSEIVTPSLFKFDGVDVDVLVSSAASPVYTITQVQAHGSNLRQFATDVELSPATGTAHQWKYVPLSDGTYKIVNAWDGKRLSANSNTDVEVVADSGSVPDTDRWYLKPVDGDLTRFRIENKNYQRWLIGYPDSQGNIVRLDETSKLGTWTRWKIYDVN</sequence>
<dbReference type="Gene3D" id="2.80.10.50">
    <property type="match status" value="1"/>
</dbReference>
<dbReference type="InterPro" id="IPR035992">
    <property type="entry name" value="Ricin_B-like_lectins"/>
</dbReference>
<evidence type="ECO:0008006" key="4">
    <source>
        <dbReference type="Google" id="ProtNLM"/>
    </source>
</evidence>
<organism evidence="2 3">
    <name type="scientific">Aquisalinus flavus</name>
    <dbReference type="NCBI Taxonomy" id="1526572"/>
    <lineage>
        <taxon>Bacteria</taxon>
        <taxon>Pseudomonadati</taxon>
        <taxon>Pseudomonadota</taxon>
        <taxon>Alphaproteobacteria</taxon>
        <taxon>Parvularculales</taxon>
        <taxon>Parvularculaceae</taxon>
        <taxon>Aquisalinus</taxon>
    </lineage>
</organism>
<protein>
    <recommendedName>
        <fullName evidence="4">Ricin B lectin domain-containing protein</fullName>
    </recommendedName>
</protein>
<keyword evidence="3" id="KW-1185">Reference proteome</keyword>
<dbReference type="EMBL" id="BMGH01000001">
    <property type="protein sequence ID" value="GGD11582.1"/>
    <property type="molecule type" value="Genomic_DNA"/>
</dbReference>
<evidence type="ECO:0000313" key="3">
    <source>
        <dbReference type="Proteomes" id="UP000613582"/>
    </source>
</evidence>
<feature type="chain" id="PRO_5035184158" description="Ricin B lectin domain-containing protein" evidence="1">
    <location>
        <begin position="24"/>
        <end position="646"/>
    </location>
</feature>
<gene>
    <name evidence="2" type="ORF">GCM10011342_20480</name>
</gene>
<feature type="signal peptide" evidence="1">
    <location>
        <begin position="1"/>
        <end position="23"/>
    </location>
</feature>
<name>A0A8J2V6Z1_9PROT</name>
<evidence type="ECO:0000256" key="1">
    <source>
        <dbReference type="SAM" id="SignalP"/>
    </source>
</evidence>
<proteinExistence type="predicted"/>
<dbReference type="CDD" id="cd00161">
    <property type="entry name" value="beta-trefoil_Ricin-like"/>
    <property type="match status" value="1"/>
</dbReference>
<comment type="caution">
    <text evidence="2">The sequence shown here is derived from an EMBL/GenBank/DDBJ whole genome shotgun (WGS) entry which is preliminary data.</text>
</comment>